<dbReference type="Proteomes" id="UP000321408">
    <property type="component" value="Chromosome"/>
</dbReference>
<evidence type="ECO:0000313" key="1">
    <source>
        <dbReference type="EMBL" id="QEE14828.1"/>
    </source>
</evidence>
<dbReference type="KEGG" id="psyt:DSAG12_00645"/>
<accession>A0A5B9D6Q2</accession>
<dbReference type="GeneID" id="41328649"/>
<proteinExistence type="predicted"/>
<evidence type="ECO:0000313" key="2">
    <source>
        <dbReference type="Proteomes" id="UP000321408"/>
    </source>
</evidence>
<sequence length="160" mass="19229">MNSTSDLAIVEPHYVNFHITYTSTHLAWFQFFKKNKIDIEPVLIYIHEECVICFVDPIVYQEILRKWNDYLKFGNAKPYFHIRFIKFSQELKEIIENWYFSIKDLEVSIEFNQNSFEILLNAPKKFRKFLIGRHGKEIEMLVSFLENCIAGNFEYSLKIN</sequence>
<keyword evidence="2" id="KW-1185">Reference proteome</keyword>
<reference evidence="1 2" key="1">
    <citation type="journal article" date="2020" name="Nature">
        <title>Isolation of an archaeon at the prokaryote-eukaryote interface.</title>
        <authorList>
            <person name="Imachi H."/>
            <person name="Nobu M.K."/>
            <person name="Nakahara N."/>
            <person name="Morono Y."/>
            <person name="Ogawara M."/>
            <person name="Takaki Y."/>
            <person name="Takano Y."/>
            <person name="Uematsu K."/>
            <person name="Ikuta T."/>
            <person name="Ito M."/>
            <person name="Matsui Y."/>
            <person name="Miyazaki M."/>
            <person name="Murata K."/>
            <person name="Saito Y."/>
            <person name="Sakai S."/>
            <person name="Song C."/>
            <person name="Tasumi E."/>
            <person name="Yamanaka Y."/>
            <person name="Yamaguchi T."/>
            <person name="Kamagata Y."/>
            <person name="Tamaki H."/>
            <person name="Takai K."/>
        </authorList>
    </citation>
    <scope>NUCLEOTIDE SEQUENCE [LARGE SCALE GENOMIC DNA]</scope>
    <source>
        <strain evidence="1 2">MK-D1</strain>
    </source>
</reference>
<organism evidence="1 2">
    <name type="scientific">Promethearchaeum syntrophicum</name>
    <dbReference type="NCBI Taxonomy" id="2594042"/>
    <lineage>
        <taxon>Archaea</taxon>
        <taxon>Promethearchaeati</taxon>
        <taxon>Promethearchaeota</taxon>
        <taxon>Promethearchaeia</taxon>
        <taxon>Promethearchaeales</taxon>
        <taxon>Promethearchaeaceae</taxon>
        <taxon>Promethearchaeum</taxon>
    </lineage>
</organism>
<reference evidence="1 2" key="2">
    <citation type="journal article" date="2024" name="Int. J. Syst. Evol. Microbiol.">
        <title>Promethearchaeum syntrophicum gen. nov., sp. nov., an anaerobic, obligately syntrophic archaeon, the first isolate of the lineage 'Asgard' archaea, and proposal of the new archaeal phylum Promethearchaeota phyl. nov. and kingdom Promethearchaeati regn. nov.</title>
        <authorList>
            <person name="Imachi H."/>
            <person name="Nobu M.K."/>
            <person name="Kato S."/>
            <person name="Takaki Y."/>
            <person name="Miyazaki M."/>
            <person name="Miyata M."/>
            <person name="Ogawara M."/>
            <person name="Saito Y."/>
            <person name="Sakai S."/>
            <person name="Tahara Y.O."/>
            <person name="Takano Y."/>
            <person name="Tasumi E."/>
            <person name="Uematsu K."/>
            <person name="Yoshimura T."/>
            <person name="Itoh T."/>
            <person name="Ohkuma M."/>
            <person name="Takai K."/>
        </authorList>
    </citation>
    <scope>NUCLEOTIDE SEQUENCE [LARGE SCALE GENOMIC DNA]</scope>
    <source>
        <strain evidence="1 2">MK-D1</strain>
    </source>
</reference>
<dbReference type="AlphaFoldDB" id="A0A5B9D6Q2"/>
<dbReference type="EMBL" id="CP042905">
    <property type="protein sequence ID" value="QEE14828.1"/>
    <property type="molecule type" value="Genomic_DNA"/>
</dbReference>
<gene>
    <name evidence="1" type="ORF">DSAG12_00645</name>
</gene>
<protein>
    <submittedName>
        <fullName evidence="1">Uncharacterized protein</fullName>
    </submittedName>
</protein>
<dbReference type="RefSeq" id="WP_147661768.1">
    <property type="nucleotide sequence ID" value="NZ_CP042905.2"/>
</dbReference>
<name>A0A5B9D6Q2_9ARCH</name>